<dbReference type="GO" id="GO:0019677">
    <property type="term" value="P:NAD+ catabolic process"/>
    <property type="evidence" value="ECO:0007669"/>
    <property type="project" value="TreeGrafter"/>
</dbReference>
<dbReference type="PROSITE" id="PS00893">
    <property type="entry name" value="NUDIX_BOX"/>
    <property type="match status" value="1"/>
</dbReference>
<dbReference type="InterPro" id="IPR015797">
    <property type="entry name" value="NUDIX_hydrolase-like_dom_sf"/>
</dbReference>
<evidence type="ECO:0000256" key="2">
    <source>
        <dbReference type="ARBA" id="ARBA00001947"/>
    </source>
</evidence>
<dbReference type="PANTHER" id="PTHR42904">
    <property type="entry name" value="NUDIX HYDROLASE, NUDC SUBFAMILY"/>
    <property type="match status" value="1"/>
</dbReference>
<dbReference type="GO" id="GO:0005829">
    <property type="term" value="C:cytosol"/>
    <property type="evidence" value="ECO:0007669"/>
    <property type="project" value="TreeGrafter"/>
</dbReference>
<dbReference type="SUPFAM" id="SSF55811">
    <property type="entry name" value="Nudix"/>
    <property type="match status" value="1"/>
</dbReference>
<protein>
    <recommendedName>
        <fullName evidence="4">NAD(+) diphosphatase</fullName>
        <ecNumber evidence="4">3.6.1.22</ecNumber>
    </recommendedName>
</protein>
<evidence type="ECO:0000256" key="8">
    <source>
        <dbReference type="ARBA" id="ARBA00023027"/>
    </source>
</evidence>
<dbReference type="Gene3D" id="3.90.79.20">
    <property type="match status" value="1"/>
</dbReference>
<dbReference type="PANTHER" id="PTHR42904:SF6">
    <property type="entry name" value="NAD-CAPPED RNA HYDROLASE NUDT12"/>
    <property type="match status" value="1"/>
</dbReference>
<dbReference type="PROSITE" id="PS51462">
    <property type="entry name" value="NUDIX"/>
    <property type="match status" value="1"/>
</dbReference>
<dbReference type="GO" id="GO:0006742">
    <property type="term" value="P:NADP+ catabolic process"/>
    <property type="evidence" value="ECO:0007669"/>
    <property type="project" value="TreeGrafter"/>
</dbReference>
<evidence type="ECO:0000256" key="7">
    <source>
        <dbReference type="ARBA" id="ARBA00022842"/>
    </source>
</evidence>
<dbReference type="GO" id="GO:0110153">
    <property type="term" value="F:RNA NAD-cap (NMN-forming) hydrolase activity"/>
    <property type="evidence" value="ECO:0007669"/>
    <property type="project" value="RHEA"/>
</dbReference>
<gene>
    <name evidence="11" type="primary">nudC</name>
    <name evidence="11" type="ORF">NCTC11087_01411</name>
</gene>
<evidence type="ECO:0000256" key="1">
    <source>
        <dbReference type="ARBA" id="ARBA00001946"/>
    </source>
</evidence>
<feature type="domain" description="Nudix hydrolase" evidence="10">
    <location>
        <begin position="143"/>
        <end position="265"/>
    </location>
</feature>
<dbReference type="OrthoDB" id="9787476at2"/>
<dbReference type="InterPro" id="IPR049734">
    <property type="entry name" value="NudC-like_C"/>
</dbReference>
<dbReference type="Proteomes" id="UP000255523">
    <property type="component" value="Unassembled WGS sequence"/>
</dbReference>
<proteinExistence type="inferred from homology"/>
<dbReference type="Gene3D" id="3.90.79.10">
    <property type="entry name" value="Nucleoside Triphosphate Pyrophosphohydrolase"/>
    <property type="match status" value="1"/>
</dbReference>
<evidence type="ECO:0000256" key="9">
    <source>
        <dbReference type="ARBA" id="ARBA00023679"/>
    </source>
</evidence>
<dbReference type="EC" id="3.6.1.22" evidence="4"/>
<dbReference type="InterPro" id="IPR020084">
    <property type="entry name" value="NUDIX_hydrolase_CS"/>
</dbReference>
<keyword evidence="6 11" id="KW-0378">Hydrolase</keyword>
<dbReference type="EMBL" id="UHFX01000003">
    <property type="protein sequence ID" value="SUO04490.1"/>
    <property type="molecule type" value="Genomic_DNA"/>
</dbReference>
<dbReference type="Pfam" id="PF00293">
    <property type="entry name" value="NUDIX"/>
    <property type="match status" value="1"/>
</dbReference>
<comment type="cofactor">
    <cofactor evidence="2">
        <name>Zn(2+)</name>
        <dbReference type="ChEBI" id="CHEBI:29105"/>
    </cofactor>
</comment>
<sequence>MIQDISPHTFDNSFKQIKPSSKDFVLSFQGKNALTKSKEDFIQCPTFQNLSIDTENAIYLFSIDDHPYFLVSDVPEQNGFTYQPLRPVTKSQPDYFGFAYATGFHLYDWYRNRVYCGRCQTKLEPGTTERSLVCPNCGVIEYPRIFPAVIIAVTHKDQILLAQYPHMKKQVLLAGFVEIGETLEETVAREVYEEVGLKVKNIRYYKSQPWGIVSDVLAGFYCELDSEKEIRLDTNELKCAYWISRDELRYGKENLDGSLTSEMIYQFKMDTYR</sequence>
<keyword evidence="12" id="KW-1185">Reference proteome</keyword>
<evidence type="ECO:0000256" key="3">
    <source>
        <dbReference type="ARBA" id="ARBA00009595"/>
    </source>
</evidence>
<evidence type="ECO:0000256" key="4">
    <source>
        <dbReference type="ARBA" id="ARBA00012381"/>
    </source>
</evidence>
<name>A0A380LPH9_9FIRM</name>
<keyword evidence="7" id="KW-0460">Magnesium</keyword>
<evidence type="ECO:0000259" key="10">
    <source>
        <dbReference type="PROSITE" id="PS51462"/>
    </source>
</evidence>
<dbReference type="GO" id="GO:0046872">
    <property type="term" value="F:metal ion binding"/>
    <property type="evidence" value="ECO:0007669"/>
    <property type="project" value="UniProtKB-KW"/>
</dbReference>
<evidence type="ECO:0000313" key="12">
    <source>
        <dbReference type="Proteomes" id="UP000255523"/>
    </source>
</evidence>
<evidence type="ECO:0000256" key="5">
    <source>
        <dbReference type="ARBA" id="ARBA00022723"/>
    </source>
</evidence>
<dbReference type="RefSeq" id="WP_022789541.1">
    <property type="nucleotide sequence ID" value="NZ_UHFX01000003.1"/>
</dbReference>
<evidence type="ECO:0000313" key="11">
    <source>
        <dbReference type="EMBL" id="SUO04490.1"/>
    </source>
</evidence>
<reference evidence="11 12" key="1">
    <citation type="submission" date="2018-06" db="EMBL/GenBank/DDBJ databases">
        <authorList>
            <consortium name="Pathogen Informatics"/>
            <person name="Doyle S."/>
        </authorList>
    </citation>
    <scope>NUCLEOTIDE SEQUENCE [LARGE SCALE GENOMIC DNA]</scope>
    <source>
        <strain evidence="11 12">NCTC11087</strain>
    </source>
</reference>
<dbReference type="GeneID" id="77462364"/>
<comment type="cofactor">
    <cofactor evidence="1">
        <name>Mg(2+)</name>
        <dbReference type="ChEBI" id="CHEBI:18420"/>
    </cofactor>
</comment>
<evidence type="ECO:0000256" key="6">
    <source>
        <dbReference type="ARBA" id="ARBA00022801"/>
    </source>
</evidence>
<keyword evidence="5" id="KW-0479">Metal-binding</keyword>
<dbReference type="CDD" id="cd03429">
    <property type="entry name" value="NUDIX_NADH_pyrophosphatase_Nudt13"/>
    <property type="match status" value="1"/>
</dbReference>
<comment type="similarity">
    <text evidence="3">Belongs to the Nudix hydrolase family. NudC subfamily.</text>
</comment>
<dbReference type="AlphaFoldDB" id="A0A380LPH9"/>
<dbReference type="InterPro" id="IPR000086">
    <property type="entry name" value="NUDIX_hydrolase_dom"/>
</dbReference>
<accession>A0A380LPH9</accession>
<dbReference type="InterPro" id="IPR050241">
    <property type="entry name" value="NAD-cap_RNA_hydrolase_NudC"/>
</dbReference>
<dbReference type="GO" id="GO:0035529">
    <property type="term" value="F:NADH pyrophosphatase activity"/>
    <property type="evidence" value="ECO:0007669"/>
    <property type="project" value="TreeGrafter"/>
</dbReference>
<keyword evidence="8" id="KW-0520">NAD</keyword>
<dbReference type="NCBIfam" id="NF001299">
    <property type="entry name" value="PRK00241.1"/>
    <property type="match status" value="1"/>
</dbReference>
<comment type="catalytic activity">
    <reaction evidence="9">
        <text>a 5'-end NAD(+)-phospho-ribonucleoside in mRNA + H2O = a 5'-end phospho-adenosine-phospho-ribonucleoside in mRNA + beta-nicotinamide D-ribonucleotide + 2 H(+)</text>
        <dbReference type="Rhea" id="RHEA:60876"/>
        <dbReference type="Rhea" id="RHEA-COMP:15698"/>
        <dbReference type="Rhea" id="RHEA-COMP:15719"/>
        <dbReference type="ChEBI" id="CHEBI:14649"/>
        <dbReference type="ChEBI" id="CHEBI:15377"/>
        <dbReference type="ChEBI" id="CHEBI:15378"/>
        <dbReference type="ChEBI" id="CHEBI:144029"/>
        <dbReference type="ChEBI" id="CHEBI:144051"/>
    </reaction>
    <physiologicalReaction direction="left-to-right" evidence="9">
        <dbReference type="Rhea" id="RHEA:60877"/>
    </physiologicalReaction>
</comment>
<organism evidence="11 12">
    <name type="scientific">Faecalicoccus pleomorphus</name>
    <dbReference type="NCBI Taxonomy" id="1323"/>
    <lineage>
        <taxon>Bacteria</taxon>
        <taxon>Bacillati</taxon>
        <taxon>Bacillota</taxon>
        <taxon>Erysipelotrichia</taxon>
        <taxon>Erysipelotrichales</taxon>
        <taxon>Erysipelotrichaceae</taxon>
        <taxon>Faecalicoccus</taxon>
    </lineage>
</organism>